<dbReference type="RefSeq" id="WP_005027169.1">
    <property type="nucleotide sequence ID" value="NZ_KE150240.1"/>
</dbReference>
<dbReference type="Gene3D" id="1.10.8.80">
    <property type="entry name" value="Magnesium chelatase subunit I, C-Terminal domain"/>
    <property type="match status" value="1"/>
</dbReference>
<comment type="pathway">
    <text evidence="1">Porphyrin-containing compound metabolism; bacteriochlorophyll biosynthesis.</text>
</comment>
<dbReference type="Pfam" id="PF17863">
    <property type="entry name" value="AAA_lid_2"/>
    <property type="match status" value="1"/>
</dbReference>
<comment type="similarity">
    <text evidence="2">Belongs to the Mg-chelatase subunits D/I family.</text>
</comment>
<accession>E5Y685</accession>
<dbReference type="SUPFAM" id="SSF52540">
    <property type="entry name" value="P-loop containing nucleoside triphosphate hydrolases"/>
    <property type="match status" value="1"/>
</dbReference>
<dbReference type="GeneID" id="78087393"/>
<evidence type="ECO:0000256" key="2">
    <source>
        <dbReference type="ARBA" id="ARBA00005799"/>
    </source>
</evidence>
<dbReference type="InterPro" id="IPR027417">
    <property type="entry name" value="P-loop_NTPase"/>
</dbReference>
<protein>
    <recommendedName>
        <fullName evidence="5">Mg-protoporphyrin IX chelatase</fullName>
    </recommendedName>
</protein>
<keyword evidence="3" id="KW-0547">Nucleotide-binding</keyword>
<evidence type="ECO:0000313" key="8">
    <source>
        <dbReference type="EMBL" id="EFV44504.1"/>
    </source>
</evidence>
<reference evidence="8 9" key="2">
    <citation type="submission" date="2013-04" db="EMBL/GenBank/DDBJ databases">
        <title>The Genome Sequence of Bilophila wadsworthia 3_1_6.</title>
        <authorList>
            <consortium name="The Broad Institute Genomics Platform"/>
            <person name="Earl A."/>
            <person name="Ward D."/>
            <person name="Feldgarden M."/>
            <person name="Gevers D."/>
            <person name="Sibley C."/>
            <person name="Strauss J."/>
            <person name="Allen-Vercoe E."/>
            <person name="Walker B."/>
            <person name="Young S."/>
            <person name="Zeng Q."/>
            <person name="Gargeya S."/>
            <person name="Fitzgerald M."/>
            <person name="Haas B."/>
            <person name="Abouelleil A."/>
            <person name="Allen A.W."/>
            <person name="Alvarado L."/>
            <person name="Arachchi H.M."/>
            <person name="Berlin A.M."/>
            <person name="Chapman S.B."/>
            <person name="Gainer-Dewar J."/>
            <person name="Goldberg J."/>
            <person name="Griggs A."/>
            <person name="Gujja S."/>
            <person name="Hansen M."/>
            <person name="Howarth C."/>
            <person name="Imamovic A."/>
            <person name="Ireland A."/>
            <person name="Larimer J."/>
            <person name="McCowan C."/>
            <person name="Murphy C."/>
            <person name="Pearson M."/>
            <person name="Poon T.W."/>
            <person name="Priest M."/>
            <person name="Roberts A."/>
            <person name="Saif S."/>
            <person name="Shea T."/>
            <person name="Sisk P."/>
            <person name="Sykes S."/>
            <person name="Wortman J."/>
            <person name="Nusbaum C."/>
            <person name="Birren B."/>
        </authorList>
    </citation>
    <scope>NUCLEOTIDE SEQUENCE [LARGE SCALE GENOMIC DNA]</scope>
    <source>
        <strain evidence="8 9">3_1_6</strain>
    </source>
</reference>
<dbReference type="InterPro" id="IPR045006">
    <property type="entry name" value="CHLI-like"/>
</dbReference>
<dbReference type="GO" id="GO:0005524">
    <property type="term" value="F:ATP binding"/>
    <property type="evidence" value="ECO:0007669"/>
    <property type="project" value="UniProtKB-KW"/>
</dbReference>
<dbReference type="PANTHER" id="PTHR32039:SF9">
    <property type="entry name" value="MAGNESIUM-CHELATASE SUBUNIT CHLI-2, CHLOROPLASTIC"/>
    <property type="match status" value="1"/>
</dbReference>
<dbReference type="SMART" id="SM00382">
    <property type="entry name" value="AAA"/>
    <property type="match status" value="1"/>
</dbReference>
<dbReference type="EMBL" id="ADCP02000003">
    <property type="protein sequence ID" value="EFV44504.1"/>
    <property type="molecule type" value="Genomic_DNA"/>
</dbReference>
<evidence type="ECO:0000256" key="5">
    <source>
        <dbReference type="ARBA" id="ARBA00030759"/>
    </source>
</evidence>
<dbReference type="Proteomes" id="UP000006034">
    <property type="component" value="Unassembled WGS sequence"/>
</dbReference>
<dbReference type="CDD" id="cd00009">
    <property type="entry name" value="AAA"/>
    <property type="match status" value="1"/>
</dbReference>
<dbReference type="eggNOG" id="COG1239">
    <property type="taxonomic scope" value="Bacteria"/>
</dbReference>
<dbReference type="Pfam" id="PF01078">
    <property type="entry name" value="Mg_chelatase"/>
    <property type="match status" value="1"/>
</dbReference>
<dbReference type="PANTHER" id="PTHR32039">
    <property type="entry name" value="MAGNESIUM-CHELATASE SUBUNIT CHLI"/>
    <property type="match status" value="1"/>
</dbReference>
<dbReference type="InterPro" id="IPR003593">
    <property type="entry name" value="AAA+_ATPase"/>
</dbReference>
<proteinExistence type="inferred from homology"/>
<name>E5Y685_BILW3</name>
<organism evidence="8 9">
    <name type="scientific">Bilophila wadsworthia (strain 3_1_6)</name>
    <dbReference type="NCBI Taxonomy" id="563192"/>
    <lineage>
        <taxon>Bacteria</taxon>
        <taxon>Pseudomonadati</taxon>
        <taxon>Thermodesulfobacteriota</taxon>
        <taxon>Desulfovibrionia</taxon>
        <taxon>Desulfovibrionales</taxon>
        <taxon>Desulfovibrionaceae</taxon>
        <taxon>Bilophila</taxon>
    </lineage>
</organism>
<feature type="domain" description="AAA+ ATPase" evidence="7">
    <location>
        <begin position="31"/>
        <end position="208"/>
    </location>
</feature>
<dbReference type="InterPro" id="IPR000523">
    <property type="entry name" value="Mg_chelatse_chII-like_cat_dom"/>
</dbReference>
<keyword evidence="4" id="KW-0067">ATP-binding</keyword>
<evidence type="ECO:0000259" key="7">
    <source>
        <dbReference type="SMART" id="SM00382"/>
    </source>
</evidence>
<keyword evidence="9" id="KW-1185">Reference proteome</keyword>
<comment type="function">
    <text evidence="6">Involved in bacteriochlorophyll biosynthesis; introduces a magnesium ion into protoporphyrin IX to yield Mg-protoporphyrin IX.</text>
</comment>
<reference evidence="8 9" key="1">
    <citation type="submission" date="2010-10" db="EMBL/GenBank/DDBJ databases">
        <authorList>
            <consortium name="The Broad Institute Genome Sequencing Platform"/>
            <person name="Ward D."/>
            <person name="Earl A."/>
            <person name="Feldgarden M."/>
            <person name="Young S.K."/>
            <person name="Gargeya S."/>
            <person name="Zeng Q."/>
            <person name="Alvarado L."/>
            <person name="Berlin A."/>
            <person name="Bochicchio J."/>
            <person name="Chapman S.B."/>
            <person name="Chen Z."/>
            <person name="Freedman E."/>
            <person name="Gellesch M."/>
            <person name="Goldberg J."/>
            <person name="Griggs A."/>
            <person name="Gujja S."/>
            <person name="Heilman E."/>
            <person name="Heiman D."/>
            <person name="Howarth C."/>
            <person name="Mehta T."/>
            <person name="Neiman D."/>
            <person name="Pearson M."/>
            <person name="Roberts A."/>
            <person name="Saif S."/>
            <person name="Shea T."/>
            <person name="Shenoy N."/>
            <person name="Sisk P."/>
            <person name="Stolte C."/>
            <person name="Sykes S."/>
            <person name="White J."/>
            <person name="Yandava C."/>
            <person name="Allen-Vercoe E."/>
            <person name="Sibley C."/>
            <person name="Ambrose C.E."/>
            <person name="Strauss J."/>
            <person name="Daigneault M."/>
            <person name="Haas B."/>
            <person name="Nusbaum C."/>
            <person name="Birren B."/>
        </authorList>
    </citation>
    <scope>NUCLEOTIDE SEQUENCE [LARGE SCALE GENOMIC DNA]</scope>
    <source>
        <strain evidence="8 9">3_1_6</strain>
    </source>
</reference>
<evidence type="ECO:0000256" key="1">
    <source>
        <dbReference type="ARBA" id="ARBA00004800"/>
    </source>
</evidence>
<evidence type="ECO:0000256" key="4">
    <source>
        <dbReference type="ARBA" id="ARBA00022840"/>
    </source>
</evidence>
<comment type="caution">
    <text evidence="8">The sequence shown here is derived from an EMBL/GenBank/DDBJ whole genome shotgun (WGS) entry which is preliminary data.</text>
</comment>
<evidence type="ECO:0000313" key="9">
    <source>
        <dbReference type="Proteomes" id="UP000006034"/>
    </source>
</evidence>
<evidence type="ECO:0000256" key="6">
    <source>
        <dbReference type="ARBA" id="ARBA00053551"/>
    </source>
</evidence>
<dbReference type="InterPro" id="IPR041628">
    <property type="entry name" value="ChlI/MoxR_AAA_lid"/>
</dbReference>
<dbReference type="AlphaFoldDB" id="E5Y685"/>
<dbReference type="HOGENOM" id="CLU_016684_0_2_7"/>
<dbReference type="Gene3D" id="3.40.50.300">
    <property type="entry name" value="P-loop containing nucleotide triphosphate hydrolases"/>
    <property type="match status" value="1"/>
</dbReference>
<evidence type="ECO:0000256" key="3">
    <source>
        <dbReference type="ARBA" id="ARBA00022741"/>
    </source>
</evidence>
<dbReference type="STRING" id="563192.HMPREF0179_01698"/>
<sequence>MKTLRQRYPFSAIVGQEELKQALLLNLIYPGIGGVLIRGEKGTAKSTAVRALEAILPEIDVVDGCPCGCDPHGDALCPWCLEQEALESVSRQVRVVDLPVGSTEDRVVGSLDMETALREGRRRFEPGILADANRGILYVDEINLLDDHLVDVLLDAAAMGVNTVEREGVSWSHPSRFVLVGTMNPEEGELRPQLLDRFGLCVEVRGMAEPEARLQVMTRRAAFEDDPVGFRATWQERENEIAERIVAARRKLGSVAVPEDVMRAIVELAIETEVDGHRADIVMLKTVKAIAAWRGDGEAAREDVMQAARLVLPHRMRRKPFQNVGSAKAVR</sequence>
<gene>
    <name evidence="8" type="ORF">HMPREF0179_01698</name>
</gene>
<dbReference type="OrthoDB" id="9775079at2"/>